<evidence type="ECO:0000313" key="9">
    <source>
        <dbReference type="Proteomes" id="UP001165289"/>
    </source>
</evidence>
<gene>
    <name evidence="8" type="ORF">LOD99_16117</name>
</gene>
<feature type="transmembrane region" description="Helical" evidence="7">
    <location>
        <begin position="228"/>
        <end position="249"/>
    </location>
</feature>
<feature type="transmembrane region" description="Helical" evidence="7">
    <location>
        <begin position="109"/>
        <end position="127"/>
    </location>
</feature>
<feature type="transmembrane region" description="Helical" evidence="7">
    <location>
        <begin position="133"/>
        <end position="151"/>
    </location>
</feature>
<comment type="caution">
    <text evidence="8">The sequence shown here is derived from an EMBL/GenBank/DDBJ whole genome shotgun (WGS) entry which is preliminary data.</text>
</comment>
<proteinExistence type="inferred from homology"/>
<evidence type="ECO:0000256" key="7">
    <source>
        <dbReference type="SAM" id="Phobius"/>
    </source>
</evidence>
<keyword evidence="3 7" id="KW-0812">Transmembrane</keyword>
<dbReference type="AlphaFoldDB" id="A0AAV7K844"/>
<dbReference type="Pfam" id="PF10268">
    <property type="entry name" value="Tmemb_161AB"/>
    <property type="match status" value="1"/>
</dbReference>
<reference evidence="8 9" key="1">
    <citation type="journal article" date="2023" name="BMC Biol.">
        <title>The compact genome of the sponge Oopsacas minuta (Hexactinellida) is lacking key metazoan core genes.</title>
        <authorList>
            <person name="Santini S."/>
            <person name="Schenkelaars Q."/>
            <person name="Jourda C."/>
            <person name="Duchesne M."/>
            <person name="Belahbib H."/>
            <person name="Rocher C."/>
            <person name="Selva M."/>
            <person name="Riesgo A."/>
            <person name="Vervoort M."/>
            <person name="Leys S.P."/>
            <person name="Kodjabachian L."/>
            <person name="Le Bivic A."/>
            <person name="Borchiellini C."/>
            <person name="Claverie J.M."/>
            <person name="Renard E."/>
        </authorList>
    </citation>
    <scope>NUCLEOTIDE SEQUENCE [LARGE SCALE GENOMIC DNA]</scope>
    <source>
        <strain evidence="8">SPO-2</strain>
    </source>
</reference>
<dbReference type="PANTHER" id="PTHR13624">
    <property type="entry name" value="RE42071P"/>
    <property type="match status" value="1"/>
</dbReference>
<evidence type="ECO:0000256" key="5">
    <source>
        <dbReference type="ARBA" id="ARBA00023136"/>
    </source>
</evidence>
<evidence type="ECO:0000256" key="6">
    <source>
        <dbReference type="ARBA" id="ARBA00023180"/>
    </source>
</evidence>
<comment type="similarity">
    <text evidence="2">Belongs to the TMEM161 family.</text>
</comment>
<keyword evidence="9" id="KW-1185">Reference proteome</keyword>
<feature type="transmembrane region" description="Helical" evidence="7">
    <location>
        <begin position="171"/>
        <end position="189"/>
    </location>
</feature>
<evidence type="ECO:0000313" key="8">
    <source>
        <dbReference type="EMBL" id="KAI6656814.1"/>
    </source>
</evidence>
<accession>A0AAV7K844</accession>
<feature type="transmembrane region" description="Helical" evidence="7">
    <location>
        <begin position="310"/>
        <end position="332"/>
    </location>
</feature>
<feature type="transmembrane region" description="Helical" evidence="7">
    <location>
        <begin position="29"/>
        <end position="48"/>
    </location>
</feature>
<feature type="transmembrane region" description="Helical" evidence="7">
    <location>
        <begin position="270"/>
        <end position="290"/>
    </location>
</feature>
<comment type="subcellular location">
    <subcellularLocation>
        <location evidence="1">Membrane</location>
        <topology evidence="1">Multi-pass membrane protein</topology>
    </subcellularLocation>
</comment>
<dbReference type="InterPro" id="IPR019395">
    <property type="entry name" value="Transmembrane_161A/B"/>
</dbReference>
<feature type="transmembrane region" description="Helical" evidence="7">
    <location>
        <begin position="408"/>
        <end position="429"/>
    </location>
</feature>
<sequence>MRFFGVQIGFTVLVALVYRKLGKEYSLAHWLLTNGNLYIYFASLISILEQGEQKNKSKKNENTNLESISSNLNFTVEKIRQVKLFKQKLSYTFIHKADYFEDFTTQIDACLLALLVSVFTQILFYISPSSQETQINLALFWLLGLLLNLVYRSSKILLIYFTETLSYELSLCIFFGLIYFLLAFVILSIPSTRQELNIGELETSLFLIFEDFNVTKHPTTELQSNYDVYIRFIISLFSAFVGMALLFPSNRIAKCHTRRIQMYHNSFPSYLWYQLVFWLPIIPCIFWIPITGREMLAEGSHGIIDIQTFIIIRKICFPLVVCIRLISFQAYLQAFLERPNDILNSLQAKNSRINGLLLYSTLVLPNSYISMVAIQCTVLPCFVLCFTMLAWFLSAFSTASYTCLFHLCVFYSWWCCMTSMMSSVIALLYQNYIESKD</sequence>
<feature type="transmembrane region" description="Helical" evidence="7">
    <location>
        <begin position="377"/>
        <end position="396"/>
    </location>
</feature>
<protein>
    <submittedName>
        <fullName evidence="8">Membrane protein</fullName>
    </submittedName>
</protein>
<evidence type="ECO:0000256" key="4">
    <source>
        <dbReference type="ARBA" id="ARBA00022989"/>
    </source>
</evidence>
<evidence type="ECO:0000256" key="1">
    <source>
        <dbReference type="ARBA" id="ARBA00004141"/>
    </source>
</evidence>
<evidence type="ECO:0000256" key="2">
    <source>
        <dbReference type="ARBA" id="ARBA00009706"/>
    </source>
</evidence>
<keyword evidence="4 7" id="KW-1133">Transmembrane helix</keyword>
<organism evidence="8 9">
    <name type="scientific">Oopsacas minuta</name>
    <dbReference type="NCBI Taxonomy" id="111878"/>
    <lineage>
        <taxon>Eukaryota</taxon>
        <taxon>Metazoa</taxon>
        <taxon>Porifera</taxon>
        <taxon>Hexactinellida</taxon>
        <taxon>Hexasterophora</taxon>
        <taxon>Lyssacinosida</taxon>
        <taxon>Leucopsacidae</taxon>
        <taxon>Oopsacas</taxon>
    </lineage>
</organism>
<dbReference type="EMBL" id="JAKMXF010000133">
    <property type="protein sequence ID" value="KAI6656814.1"/>
    <property type="molecule type" value="Genomic_DNA"/>
</dbReference>
<name>A0AAV7K844_9METZ</name>
<evidence type="ECO:0000256" key="3">
    <source>
        <dbReference type="ARBA" id="ARBA00022692"/>
    </source>
</evidence>
<dbReference type="GO" id="GO:0016020">
    <property type="term" value="C:membrane"/>
    <property type="evidence" value="ECO:0007669"/>
    <property type="project" value="UniProtKB-SubCell"/>
</dbReference>
<keyword evidence="6" id="KW-0325">Glycoprotein</keyword>
<dbReference type="Proteomes" id="UP001165289">
    <property type="component" value="Unassembled WGS sequence"/>
</dbReference>
<keyword evidence="5 7" id="KW-0472">Membrane</keyword>
<dbReference type="PANTHER" id="PTHR13624:SF6">
    <property type="entry name" value="EMEI"/>
    <property type="match status" value="1"/>
</dbReference>